<evidence type="ECO:0000313" key="3">
    <source>
        <dbReference type="EMBL" id="NIK87197.1"/>
    </source>
</evidence>
<dbReference type="Pfam" id="PF05235">
    <property type="entry name" value="CHAD"/>
    <property type="match status" value="1"/>
</dbReference>
<dbReference type="InterPro" id="IPR039013">
    <property type="entry name" value="YgiF"/>
</dbReference>
<dbReference type="PANTHER" id="PTHR39569">
    <property type="entry name" value="INORGANIC TRIPHOSPHATASE"/>
    <property type="match status" value="1"/>
</dbReference>
<dbReference type="RefSeq" id="WP_167080587.1">
    <property type="nucleotide sequence ID" value="NZ_BAAADC010000001.1"/>
</dbReference>
<dbReference type="SMART" id="SM00880">
    <property type="entry name" value="CHAD"/>
    <property type="match status" value="1"/>
</dbReference>
<dbReference type="Gene3D" id="1.40.20.10">
    <property type="entry name" value="CHAD domain"/>
    <property type="match status" value="1"/>
</dbReference>
<dbReference type="SMART" id="SM01118">
    <property type="entry name" value="CYTH"/>
    <property type="match status" value="1"/>
</dbReference>
<evidence type="ECO:0000259" key="2">
    <source>
        <dbReference type="PROSITE" id="PS51708"/>
    </source>
</evidence>
<dbReference type="SUPFAM" id="SSF55154">
    <property type="entry name" value="CYTH-like phosphatases"/>
    <property type="match status" value="1"/>
</dbReference>
<protein>
    <submittedName>
        <fullName evidence="3">Inorganic triphosphatase YgiF</fullName>
    </submittedName>
</protein>
<dbReference type="PROSITE" id="PS51707">
    <property type="entry name" value="CYTH"/>
    <property type="match status" value="1"/>
</dbReference>
<dbReference type="InterPro" id="IPR038186">
    <property type="entry name" value="CHAD_dom_sf"/>
</dbReference>
<dbReference type="InterPro" id="IPR007899">
    <property type="entry name" value="CHAD_dom"/>
</dbReference>
<reference evidence="3 4" key="1">
    <citation type="submission" date="2020-03" db="EMBL/GenBank/DDBJ databases">
        <title>Genomic Encyclopedia of Type Strains, Phase IV (KMG-IV): sequencing the most valuable type-strain genomes for metagenomic binning, comparative biology and taxonomic classification.</title>
        <authorList>
            <person name="Goeker M."/>
        </authorList>
    </citation>
    <scope>NUCLEOTIDE SEQUENCE [LARGE SCALE GENOMIC DNA]</scope>
    <source>
        <strain evidence="3 4">DSM 19867</strain>
    </source>
</reference>
<sequence length="491" mass="54701">MADEIEIKLAVPPEALKAVTRLDWLKNTRPKRKTLRSVYFDTPKLTLQGKGLTLRVRHSGKKRLQTVKAEGEGVFTRREWECEIASDRPDITALPPLKKLKDAKLKAVFETVVTRSIFLLNLDGSEIELALDHGTLKAGRRRAPICEIELELKSGSVEKLIAAAKRLADAVPAAFEMRAKSSRGYALAAGEKPGPVGANDIALDEEMSCAAAFRVLGKETLRHITANEDAVRLGQSEGVHQMRVGLRRLRAAFSLFKEMLADPQSQAVKAELKWLTGELGPARDLDVFVRESVTPLEESAREMTLLKKDMEQRRDSGFSRAKAALASERYRRLILDSALWLEGGAWRRDGDLLQAARRDRPVLSFAREVLTARHKKIVKNAKALKTLDTLQRHKLRIAIKKQRYAGEFFAALFTGKKKMAAALEKLQDTLGRLNDFSTHKKLAGEIVGKRNAQKSYAIGIVTGHEGVKFAASMRAAIKSARVVKTLKPYWA</sequence>
<organism evidence="3 4">
    <name type="scientific">Rhizomicrobium palustre</name>
    <dbReference type="NCBI Taxonomy" id="189966"/>
    <lineage>
        <taxon>Bacteria</taxon>
        <taxon>Pseudomonadati</taxon>
        <taxon>Pseudomonadota</taxon>
        <taxon>Alphaproteobacteria</taxon>
        <taxon>Micropepsales</taxon>
        <taxon>Micropepsaceae</taxon>
        <taxon>Rhizomicrobium</taxon>
    </lineage>
</organism>
<comment type="caution">
    <text evidence="3">The sequence shown here is derived from an EMBL/GenBank/DDBJ whole genome shotgun (WGS) entry which is preliminary data.</text>
</comment>
<evidence type="ECO:0000259" key="1">
    <source>
        <dbReference type="PROSITE" id="PS51707"/>
    </source>
</evidence>
<dbReference type="Proteomes" id="UP000570514">
    <property type="component" value="Unassembled WGS sequence"/>
</dbReference>
<feature type="domain" description="CYTH" evidence="1">
    <location>
        <begin position="2"/>
        <end position="191"/>
    </location>
</feature>
<dbReference type="Gene3D" id="2.40.320.10">
    <property type="entry name" value="Hypothetical Protein Pfu-838710-001"/>
    <property type="match status" value="1"/>
</dbReference>
<dbReference type="PROSITE" id="PS51708">
    <property type="entry name" value="CHAD"/>
    <property type="match status" value="1"/>
</dbReference>
<dbReference type="EMBL" id="JAASRM010000001">
    <property type="protein sequence ID" value="NIK87197.1"/>
    <property type="molecule type" value="Genomic_DNA"/>
</dbReference>
<dbReference type="InterPro" id="IPR033469">
    <property type="entry name" value="CYTH-like_dom_sf"/>
</dbReference>
<proteinExistence type="predicted"/>
<keyword evidence="4" id="KW-1185">Reference proteome</keyword>
<dbReference type="InterPro" id="IPR023577">
    <property type="entry name" value="CYTH_domain"/>
</dbReference>
<dbReference type="AlphaFoldDB" id="A0A846MW30"/>
<dbReference type="PANTHER" id="PTHR39569:SF1">
    <property type="entry name" value="INORGANIC TRIPHOSPHATASE"/>
    <property type="match status" value="1"/>
</dbReference>
<feature type="domain" description="CHAD" evidence="2">
    <location>
        <begin position="206"/>
        <end position="491"/>
    </location>
</feature>
<evidence type="ECO:0000313" key="4">
    <source>
        <dbReference type="Proteomes" id="UP000570514"/>
    </source>
</evidence>
<dbReference type="GO" id="GO:0046872">
    <property type="term" value="F:metal ion binding"/>
    <property type="evidence" value="ECO:0007669"/>
    <property type="project" value="TreeGrafter"/>
</dbReference>
<accession>A0A846MW30</accession>
<dbReference type="GO" id="GO:0050355">
    <property type="term" value="F:inorganic triphosphate phosphatase activity"/>
    <property type="evidence" value="ECO:0007669"/>
    <property type="project" value="InterPro"/>
</dbReference>
<dbReference type="Pfam" id="PF01928">
    <property type="entry name" value="CYTH"/>
    <property type="match status" value="1"/>
</dbReference>
<name>A0A846MW30_9PROT</name>
<gene>
    <name evidence="3" type="ORF">FHS83_000515</name>
</gene>
<dbReference type="CDD" id="cd07756">
    <property type="entry name" value="CYTH-like_Pase_CHAD"/>
    <property type="match status" value="1"/>
</dbReference>